<comment type="caution">
    <text evidence="1">The sequence shown here is derived from an EMBL/GenBank/DDBJ whole genome shotgun (WGS) entry which is preliminary data.</text>
</comment>
<reference evidence="1" key="1">
    <citation type="submission" date="2023-04" db="EMBL/GenBank/DDBJ databases">
        <title>Colletotrichum limetticola genome sequence.</title>
        <authorList>
            <person name="Baroncelli R."/>
        </authorList>
    </citation>
    <scope>NUCLEOTIDE SEQUENCE</scope>
    <source>
        <strain evidence="1">KLA-Anderson</strain>
    </source>
</reference>
<keyword evidence="2" id="KW-1185">Reference proteome</keyword>
<proteinExistence type="predicted"/>
<sequence length="106" mass="12240">MAITRRQNCNLDRGNRVVAILDFPFAAIILSQRKTEALNGFLRASYAFWHWACTKGDGESIEILDITAVFYSARRFLVEPARWTILMTDSFWPRLKAICNTIQLQD</sequence>
<organism evidence="1 2">
    <name type="scientific">Colletotrichum limetticola</name>
    <dbReference type="NCBI Taxonomy" id="1209924"/>
    <lineage>
        <taxon>Eukaryota</taxon>
        <taxon>Fungi</taxon>
        <taxon>Dikarya</taxon>
        <taxon>Ascomycota</taxon>
        <taxon>Pezizomycotina</taxon>
        <taxon>Sordariomycetes</taxon>
        <taxon>Hypocreomycetidae</taxon>
        <taxon>Glomerellales</taxon>
        <taxon>Glomerellaceae</taxon>
        <taxon>Colletotrichum</taxon>
        <taxon>Colletotrichum acutatum species complex</taxon>
    </lineage>
</organism>
<protein>
    <submittedName>
        <fullName evidence="1">Uncharacterized protein</fullName>
    </submittedName>
</protein>
<gene>
    <name evidence="1" type="ORF">CLIM01_01907</name>
</gene>
<evidence type="ECO:0000313" key="1">
    <source>
        <dbReference type="EMBL" id="KAK0380730.1"/>
    </source>
</evidence>
<accession>A0ABQ9QA78</accession>
<dbReference type="EMBL" id="JARUPT010000033">
    <property type="protein sequence ID" value="KAK0380730.1"/>
    <property type="molecule type" value="Genomic_DNA"/>
</dbReference>
<evidence type="ECO:0000313" key="2">
    <source>
        <dbReference type="Proteomes" id="UP001169217"/>
    </source>
</evidence>
<name>A0ABQ9QA78_9PEZI</name>
<dbReference type="Proteomes" id="UP001169217">
    <property type="component" value="Unassembled WGS sequence"/>
</dbReference>